<protein>
    <recommendedName>
        <fullName evidence="2">DUF8021 domain-containing protein</fullName>
    </recommendedName>
</protein>
<reference evidence="3" key="1">
    <citation type="journal article" date="2020" name="Stud. Mycol.">
        <title>101 Dothideomycetes genomes: a test case for predicting lifestyles and emergence of pathogens.</title>
        <authorList>
            <person name="Haridas S."/>
            <person name="Albert R."/>
            <person name="Binder M."/>
            <person name="Bloem J."/>
            <person name="Labutti K."/>
            <person name="Salamov A."/>
            <person name="Andreopoulos B."/>
            <person name="Baker S."/>
            <person name="Barry K."/>
            <person name="Bills G."/>
            <person name="Bluhm B."/>
            <person name="Cannon C."/>
            <person name="Castanera R."/>
            <person name="Culley D."/>
            <person name="Daum C."/>
            <person name="Ezra D."/>
            <person name="Gonzalez J."/>
            <person name="Henrissat B."/>
            <person name="Kuo A."/>
            <person name="Liang C."/>
            <person name="Lipzen A."/>
            <person name="Lutzoni F."/>
            <person name="Magnuson J."/>
            <person name="Mondo S."/>
            <person name="Nolan M."/>
            <person name="Ohm R."/>
            <person name="Pangilinan J."/>
            <person name="Park H.-J."/>
            <person name="Ramirez L."/>
            <person name="Alfaro M."/>
            <person name="Sun H."/>
            <person name="Tritt A."/>
            <person name="Yoshinaga Y."/>
            <person name="Zwiers L.-H."/>
            <person name="Turgeon B."/>
            <person name="Goodwin S."/>
            <person name="Spatafora J."/>
            <person name="Crous P."/>
            <person name="Grigoriev I."/>
        </authorList>
    </citation>
    <scope>NUCLEOTIDE SEQUENCE</scope>
    <source>
        <strain evidence="3">CBS 690.94</strain>
    </source>
</reference>
<feature type="domain" description="DUF8021" evidence="2">
    <location>
        <begin position="166"/>
        <end position="275"/>
    </location>
</feature>
<evidence type="ECO:0000259" key="2">
    <source>
        <dbReference type="Pfam" id="PF26061"/>
    </source>
</evidence>
<gene>
    <name evidence="3" type="ORF">P171DRAFT_458688</name>
</gene>
<dbReference type="InterPro" id="IPR058334">
    <property type="entry name" value="DUF8021"/>
</dbReference>
<dbReference type="Proteomes" id="UP000799764">
    <property type="component" value="Unassembled WGS sequence"/>
</dbReference>
<feature type="chain" id="PRO_5040216896" description="DUF8021 domain-containing protein" evidence="1">
    <location>
        <begin position="27"/>
        <end position="284"/>
    </location>
</feature>
<dbReference type="AlphaFoldDB" id="A0A9P4U527"/>
<evidence type="ECO:0000313" key="4">
    <source>
        <dbReference type="Proteomes" id="UP000799764"/>
    </source>
</evidence>
<evidence type="ECO:0000256" key="1">
    <source>
        <dbReference type="SAM" id="SignalP"/>
    </source>
</evidence>
<feature type="signal peptide" evidence="1">
    <location>
        <begin position="1"/>
        <end position="26"/>
    </location>
</feature>
<dbReference type="OrthoDB" id="3504677at2759"/>
<keyword evidence="4" id="KW-1185">Reference proteome</keyword>
<sequence>MAFKRTIAPVSSFYLILNVLAYATSAAPLSQAACDRTILVQAADTYVAAQTAGSLDPLKPVLATSWIYTENNKNISTNSSVLSKKLTIDHRRTNYDLVTCATYTEIVAASGPYVIGTQIRHDTNGKISSIDTISSTTGSWLFNATKTLEYVKAEDAGWKPLPVAAQSAREFIQAAGDAYLDMWNNAHAHEKVPWGTPCVRLEGSAYTGKGQANDSCQPGIPSNHNQAPNTRRRYVIDQEMGSVSIFCVWEHMMNAADSHEFRLENGKLRYVHTMTECGGRTCRL</sequence>
<keyword evidence="1" id="KW-0732">Signal</keyword>
<comment type="caution">
    <text evidence="3">The sequence shown here is derived from an EMBL/GenBank/DDBJ whole genome shotgun (WGS) entry which is preliminary data.</text>
</comment>
<proteinExistence type="predicted"/>
<dbReference type="EMBL" id="MU001512">
    <property type="protein sequence ID" value="KAF2438589.1"/>
    <property type="molecule type" value="Genomic_DNA"/>
</dbReference>
<evidence type="ECO:0000313" key="3">
    <source>
        <dbReference type="EMBL" id="KAF2438589.1"/>
    </source>
</evidence>
<accession>A0A9P4U527</accession>
<organism evidence="3 4">
    <name type="scientific">Karstenula rhodostoma CBS 690.94</name>
    <dbReference type="NCBI Taxonomy" id="1392251"/>
    <lineage>
        <taxon>Eukaryota</taxon>
        <taxon>Fungi</taxon>
        <taxon>Dikarya</taxon>
        <taxon>Ascomycota</taxon>
        <taxon>Pezizomycotina</taxon>
        <taxon>Dothideomycetes</taxon>
        <taxon>Pleosporomycetidae</taxon>
        <taxon>Pleosporales</taxon>
        <taxon>Massarineae</taxon>
        <taxon>Didymosphaeriaceae</taxon>
        <taxon>Karstenula</taxon>
    </lineage>
</organism>
<dbReference type="Pfam" id="PF26061">
    <property type="entry name" value="DUF8021"/>
    <property type="match status" value="1"/>
</dbReference>
<name>A0A9P4U527_9PLEO</name>